<evidence type="ECO:0000256" key="6">
    <source>
        <dbReference type="ARBA" id="ARBA00023136"/>
    </source>
</evidence>
<feature type="transmembrane region" description="Helical" evidence="7">
    <location>
        <begin position="148"/>
        <end position="167"/>
    </location>
</feature>
<protein>
    <recommendedName>
        <fullName evidence="8">Peptidase S54 rhomboid domain-containing protein</fullName>
    </recommendedName>
</protein>
<accession>A0A6A5KQP9</accession>
<keyword evidence="4" id="KW-0378">Hydrolase</keyword>
<keyword evidence="10" id="KW-1185">Reference proteome</keyword>
<dbReference type="InterPro" id="IPR050925">
    <property type="entry name" value="Rhomboid_protease_S54"/>
</dbReference>
<dbReference type="InterPro" id="IPR022764">
    <property type="entry name" value="Peptidase_S54_rhomboid_dom"/>
</dbReference>
<evidence type="ECO:0000256" key="3">
    <source>
        <dbReference type="ARBA" id="ARBA00022692"/>
    </source>
</evidence>
<evidence type="ECO:0000259" key="8">
    <source>
        <dbReference type="Pfam" id="PF01694"/>
    </source>
</evidence>
<dbReference type="InterPro" id="IPR035952">
    <property type="entry name" value="Rhomboid-like_sf"/>
</dbReference>
<keyword evidence="5 7" id="KW-1133">Transmembrane helix</keyword>
<evidence type="ECO:0000313" key="10">
    <source>
        <dbReference type="Proteomes" id="UP000800040"/>
    </source>
</evidence>
<gene>
    <name evidence="9" type="ORF">BDW02DRAFT_644934</name>
</gene>
<comment type="similarity">
    <text evidence="2">Belongs to the peptidase S54 family.</text>
</comment>
<dbReference type="PANTHER" id="PTHR43731">
    <property type="entry name" value="RHOMBOID PROTEASE"/>
    <property type="match status" value="1"/>
</dbReference>
<sequence>MSTLLRLSRTLRPPLRPLRNPHATKAMPSHFFSPSPLGLPRSRFYTRTAYPNNYSSNLAVLYTLMGTNIAIFSYAMYLKAQAVQGYQQPFVRFIKKMTLNLNDVQNGRYLPIITSVFTHLDFWHLFSNMLSVYFLGRFLAAAPVITPVRYLAIALGSGIAGSIGHLFSRRVQREARGGGSEFERGTGFSGSIMGISTVAACLAPSTRVYIWGVVPMPLWTLVSVYGVYDGYYLNDTNSRVGHAGHLGGLVFGLVYYVARLRGLRF</sequence>
<evidence type="ECO:0000256" key="5">
    <source>
        <dbReference type="ARBA" id="ARBA00022989"/>
    </source>
</evidence>
<dbReference type="Proteomes" id="UP000800040">
    <property type="component" value="Unassembled WGS sequence"/>
</dbReference>
<dbReference type="AlphaFoldDB" id="A0A6A5KQP9"/>
<dbReference type="GO" id="GO:0004252">
    <property type="term" value="F:serine-type endopeptidase activity"/>
    <property type="evidence" value="ECO:0007669"/>
    <property type="project" value="InterPro"/>
</dbReference>
<proteinExistence type="inferred from homology"/>
<dbReference type="PANTHER" id="PTHR43731:SF14">
    <property type="entry name" value="PRESENILIN-ASSOCIATED RHOMBOID-LIKE PROTEIN, MITOCHONDRIAL"/>
    <property type="match status" value="1"/>
</dbReference>
<comment type="subcellular location">
    <subcellularLocation>
        <location evidence="1">Membrane</location>
        <topology evidence="1">Multi-pass membrane protein</topology>
    </subcellularLocation>
</comment>
<keyword evidence="6 7" id="KW-0472">Membrane</keyword>
<dbReference type="SUPFAM" id="SSF144091">
    <property type="entry name" value="Rhomboid-like"/>
    <property type="match status" value="1"/>
</dbReference>
<evidence type="ECO:0000256" key="2">
    <source>
        <dbReference type="ARBA" id="ARBA00009045"/>
    </source>
</evidence>
<evidence type="ECO:0000313" key="9">
    <source>
        <dbReference type="EMBL" id="KAF1837929.1"/>
    </source>
</evidence>
<keyword evidence="3 7" id="KW-0812">Transmembrane</keyword>
<feature type="transmembrane region" description="Helical" evidence="7">
    <location>
        <begin position="240"/>
        <end position="258"/>
    </location>
</feature>
<dbReference type="EMBL" id="ML975256">
    <property type="protein sequence ID" value="KAF1837929.1"/>
    <property type="molecule type" value="Genomic_DNA"/>
</dbReference>
<evidence type="ECO:0000256" key="7">
    <source>
        <dbReference type="SAM" id="Phobius"/>
    </source>
</evidence>
<reference evidence="9" key="1">
    <citation type="submission" date="2020-01" db="EMBL/GenBank/DDBJ databases">
        <authorList>
            <consortium name="DOE Joint Genome Institute"/>
            <person name="Haridas S."/>
            <person name="Albert R."/>
            <person name="Binder M."/>
            <person name="Bloem J."/>
            <person name="Labutti K."/>
            <person name="Salamov A."/>
            <person name="Andreopoulos B."/>
            <person name="Baker S.E."/>
            <person name="Barry K."/>
            <person name="Bills G."/>
            <person name="Bluhm B.H."/>
            <person name="Cannon C."/>
            <person name="Castanera R."/>
            <person name="Culley D.E."/>
            <person name="Daum C."/>
            <person name="Ezra D."/>
            <person name="Gonzalez J.B."/>
            <person name="Henrissat B."/>
            <person name="Kuo A."/>
            <person name="Liang C."/>
            <person name="Lipzen A."/>
            <person name="Lutzoni F."/>
            <person name="Magnuson J."/>
            <person name="Mondo S."/>
            <person name="Nolan M."/>
            <person name="Ohm R."/>
            <person name="Pangilinan J."/>
            <person name="Park H.-J."/>
            <person name="Ramirez L."/>
            <person name="Alfaro M."/>
            <person name="Sun H."/>
            <person name="Tritt A."/>
            <person name="Yoshinaga Y."/>
            <person name="Zwiers L.-H."/>
            <person name="Turgeon B.G."/>
            <person name="Goodwin S.B."/>
            <person name="Spatafora J.W."/>
            <person name="Crous P.W."/>
            <person name="Grigoriev I.V."/>
        </authorList>
    </citation>
    <scope>NUCLEOTIDE SEQUENCE</scope>
    <source>
        <strain evidence="9">P77</strain>
    </source>
</reference>
<organism evidence="9 10">
    <name type="scientific">Decorospora gaudefroyi</name>
    <dbReference type="NCBI Taxonomy" id="184978"/>
    <lineage>
        <taxon>Eukaryota</taxon>
        <taxon>Fungi</taxon>
        <taxon>Dikarya</taxon>
        <taxon>Ascomycota</taxon>
        <taxon>Pezizomycotina</taxon>
        <taxon>Dothideomycetes</taxon>
        <taxon>Pleosporomycetidae</taxon>
        <taxon>Pleosporales</taxon>
        <taxon>Pleosporineae</taxon>
        <taxon>Pleosporaceae</taxon>
        <taxon>Decorospora</taxon>
    </lineage>
</organism>
<feature type="transmembrane region" description="Helical" evidence="7">
    <location>
        <begin position="208"/>
        <end position="228"/>
    </location>
</feature>
<dbReference type="GO" id="GO:0016020">
    <property type="term" value="C:membrane"/>
    <property type="evidence" value="ECO:0007669"/>
    <property type="project" value="UniProtKB-SubCell"/>
</dbReference>
<feature type="domain" description="Peptidase S54 rhomboid" evidence="8">
    <location>
        <begin position="108"/>
        <end position="258"/>
    </location>
</feature>
<dbReference type="OrthoDB" id="418595at2759"/>
<evidence type="ECO:0000256" key="4">
    <source>
        <dbReference type="ARBA" id="ARBA00022801"/>
    </source>
</evidence>
<evidence type="ECO:0000256" key="1">
    <source>
        <dbReference type="ARBA" id="ARBA00004141"/>
    </source>
</evidence>
<dbReference type="Gene3D" id="1.20.1540.10">
    <property type="entry name" value="Rhomboid-like"/>
    <property type="match status" value="1"/>
</dbReference>
<dbReference type="Pfam" id="PF01694">
    <property type="entry name" value="Rhomboid"/>
    <property type="match status" value="1"/>
</dbReference>
<feature type="transmembrane region" description="Helical" evidence="7">
    <location>
        <begin position="59"/>
        <end position="78"/>
    </location>
</feature>
<name>A0A6A5KQP9_9PLEO</name>